<keyword evidence="4" id="KW-1185">Reference proteome</keyword>
<dbReference type="RefSeq" id="WP_166235948.1">
    <property type="nucleotide sequence ID" value="NZ_JAAJBV010000002.1"/>
</dbReference>
<keyword evidence="1" id="KW-0732">Signal</keyword>
<dbReference type="Pfam" id="PF10988">
    <property type="entry name" value="DUF2807"/>
    <property type="match status" value="1"/>
</dbReference>
<proteinExistence type="predicted"/>
<feature type="signal peptide" evidence="1">
    <location>
        <begin position="1"/>
        <end position="20"/>
    </location>
</feature>
<gene>
    <name evidence="3" type="ORF">G4L40_04465</name>
</gene>
<feature type="chain" id="PRO_5046403272" evidence="1">
    <location>
        <begin position="21"/>
        <end position="278"/>
    </location>
</feature>
<accession>A0ABX0IF17</accession>
<evidence type="ECO:0000313" key="3">
    <source>
        <dbReference type="EMBL" id="NHM03955.1"/>
    </source>
</evidence>
<dbReference type="EMBL" id="JAAJBV010000002">
    <property type="protein sequence ID" value="NHM03955.1"/>
    <property type="molecule type" value="Genomic_DNA"/>
</dbReference>
<name>A0ABX0IF17_9FLAO</name>
<dbReference type="Gene3D" id="2.160.20.120">
    <property type="match status" value="1"/>
</dbReference>
<evidence type="ECO:0000313" key="4">
    <source>
        <dbReference type="Proteomes" id="UP000761423"/>
    </source>
</evidence>
<organism evidence="3 4">
    <name type="scientific">Flavobacterium celericrescens</name>
    <dbReference type="NCBI Taxonomy" id="2709780"/>
    <lineage>
        <taxon>Bacteria</taxon>
        <taxon>Pseudomonadati</taxon>
        <taxon>Bacteroidota</taxon>
        <taxon>Flavobacteriia</taxon>
        <taxon>Flavobacteriales</taxon>
        <taxon>Flavobacteriaceae</taxon>
        <taxon>Flavobacterium</taxon>
    </lineage>
</organism>
<dbReference type="InterPro" id="IPR021255">
    <property type="entry name" value="DUF2807"/>
</dbReference>
<comment type="caution">
    <text evidence="3">The sequence shown here is derived from an EMBL/GenBank/DDBJ whole genome shotgun (WGS) entry which is preliminary data.</text>
</comment>
<sequence length="278" mass="31011">MFKKIPFLLVALLVTSFSLAQKKEKIKGSKIVTVAIKEIKSFENIEVCDNFEVLLVKGDKPSLEIEADDNLHDIINFEVTGNTLRVTSLKEASGVKKFAIRINYSDSLKLITARNEVEIKALADLELDNITIKNYDNSKSFLNVKSKYFALVLDDKAEAEINVKAESTNLELSKSSELKALVASPEVKIDMYQKSKATIEGNAANAKIRLDNSSNLLAQKFVIGDLELDTESYAKCEVNVSKEITIEAAGKSEIELFGEQKITIEKFTNNTTLYKKEK</sequence>
<dbReference type="Proteomes" id="UP000761423">
    <property type="component" value="Unassembled WGS sequence"/>
</dbReference>
<protein>
    <submittedName>
        <fullName evidence="3">DUF2807 domain-containing protein</fullName>
    </submittedName>
</protein>
<evidence type="ECO:0000259" key="2">
    <source>
        <dbReference type="Pfam" id="PF10988"/>
    </source>
</evidence>
<feature type="domain" description="Putative auto-transporter adhesin head GIN" evidence="2">
    <location>
        <begin position="42"/>
        <end position="258"/>
    </location>
</feature>
<evidence type="ECO:0000256" key="1">
    <source>
        <dbReference type="SAM" id="SignalP"/>
    </source>
</evidence>
<reference evidence="3 4" key="1">
    <citation type="submission" date="2020-02" db="EMBL/GenBank/DDBJ databases">
        <authorList>
            <person name="Chen W.-M."/>
        </authorList>
    </citation>
    <scope>NUCLEOTIDE SEQUENCE [LARGE SCALE GENOMIC DNA]</scope>
    <source>
        <strain evidence="3 4">TWA-26</strain>
    </source>
</reference>